<reference evidence="2" key="1">
    <citation type="submission" date="2020-03" db="EMBL/GenBank/DDBJ databases">
        <authorList>
            <person name="He L."/>
        </authorList>
    </citation>
    <scope>NUCLEOTIDE SEQUENCE</scope>
    <source>
        <strain evidence="2">CkLH20</strain>
    </source>
</reference>
<dbReference type="OrthoDB" id="4847662at2759"/>
<dbReference type="RefSeq" id="XP_038741872.1">
    <property type="nucleotide sequence ID" value="XM_038892952.1"/>
</dbReference>
<evidence type="ECO:0000256" key="1">
    <source>
        <dbReference type="SAM" id="Phobius"/>
    </source>
</evidence>
<accession>A0A9P6I044</accession>
<dbReference type="Proteomes" id="UP000781932">
    <property type="component" value="Unassembled WGS sequence"/>
</dbReference>
<keyword evidence="1" id="KW-0812">Transmembrane</keyword>
<feature type="transmembrane region" description="Helical" evidence="1">
    <location>
        <begin position="437"/>
        <end position="464"/>
    </location>
</feature>
<dbReference type="EMBL" id="JAATWM020000038">
    <property type="protein sequence ID" value="KAF9872411.1"/>
    <property type="molecule type" value="Genomic_DNA"/>
</dbReference>
<keyword evidence="3" id="KW-1185">Reference proteome</keyword>
<proteinExistence type="predicted"/>
<name>A0A9P6I044_9PEZI</name>
<comment type="caution">
    <text evidence="2">The sequence shown here is derived from an EMBL/GenBank/DDBJ whole genome shotgun (WGS) entry which is preliminary data.</text>
</comment>
<evidence type="ECO:0000313" key="3">
    <source>
        <dbReference type="Proteomes" id="UP000781932"/>
    </source>
</evidence>
<keyword evidence="1" id="KW-0472">Membrane</keyword>
<dbReference type="AlphaFoldDB" id="A0A9P6I044"/>
<organism evidence="2 3">
    <name type="scientific">Colletotrichum karsti</name>
    <dbReference type="NCBI Taxonomy" id="1095194"/>
    <lineage>
        <taxon>Eukaryota</taxon>
        <taxon>Fungi</taxon>
        <taxon>Dikarya</taxon>
        <taxon>Ascomycota</taxon>
        <taxon>Pezizomycotina</taxon>
        <taxon>Sordariomycetes</taxon>
        <taxon>Hypocreomycetidae</taxon>
        <taxon>Glomerellales</taxon>
        <taxon>Glomerellaceae</taxon>
        <taxon>Colletotrichum</taxon>
        <taxon>Colletotrichum boninense species complex</taxon>
    </lineage>
</organism>
<keyword evidence="1" id="KW-1133">Transmembrane helix</keyword>
<evidence type="ECO:0000313" key="2">
    <source>
        <dbReference type="EMBL" id="KAF9872411.1"/>
    </source>
</evidence>
<sequence length="552" mass="61641">MVTARFYKNISRWRLERPRGIKLSVLEQISGSQSFASAVERFYTIRTQMLIGSLILFIWSLSPIGGQSSSRLLTIAKKADNTTGIVYYGYADLKYSAFIGASSWSNERSIVTSIYTTVLLSDPKSKRSWSDPWQSPRIPMLPRARRHDTDGSWRQVDSTALALGHDTYASLVGLKLQGLRFEDRTTQYDFNVSYSYIELTCSQARIFSSVEEADSFLSDKNFNLTARLLDDGWDVNFAIKVSWNNGTTDQGMATNALNHVPPLHLSYLSMSGVSEDFRFYLFECAPMTIDVETSMICTEERCTPIQQRQVPNPRPSVRSFPASINYSELMSIARILPTLAGKTRTDMASPTENYIADDEPVYGQQPRRMWNDTDMEVFSDRFTTIFNTVWQASLDPRTVINASLTDLPIFEDGVLPRGTNQTSARITSTRNVYSADVIWATVLITITIILQGLAIAGFTLQFLIRGPDILGFASTLTRDNSFVPVAGGSTLGGAERARALGDLRLRLSDIRSGEDGYIAVNSILAEHEGEKIGSAEGGGNNWRVLDKHRVYI</sequence>
<dbReference type="GeneID" id="62166026"/>
<protein>
    <submittedName>
        <fullName evidence="2">Uncharacterized protein</fullName>
    </submittedName>
</protein>
<gene>
    <name evidence="2" type="ORF">CkaCkLH20_10238</name>
</gene>
<reference evidence="2" key="2">
    <citation type="submission" date="2020-11" db="EMBL/GenBank/DDBJ databases">
        <title>Whole genome sequencing of Colletotrichum sp.</title>
        <authorList>
            <person name="Li H."/>
        </authorList>
    </citation>
    <scope>NUCLEOTIDE SEQUENCE</scope>
    <source>
        <strain evidence="2">CkLH20</strain>
    </source>
</reference>